<gene>
    <name evidence="1" type="ORF">R3P96_21890</name>
</gene>
<comment type="caution">
    <text evidence="1">The sequence shown here is derived from an EMBL/GenBank/DDBJ whole genome shotgun (WGS) entry which is preliminary data.</text>
</comment>
<organism evidence="1 2">
    <name type="scientific">Rhodococcoides yunnanense</name>
    <dbReference type="NCBI Taxonomy" id="278209"/>
    <lineage>
        <taxon>Bacteria</taxon>
        <taxon>Bacillati</taxon>
        <taxon>Actinomycetota</taxon>
        <taxon>Actinomycetes</taxon>
        <taxon>Mycobacteriales</taxon>
        <taxon>Nocardiaceae</taxon>
        <taxon>Rhodococcoides</taxon>
    </lineage>
</organism>
<accession>A0ABU4BIT9</accession>
<name>A0ABU4BIT9_9NOCA</name>
<proteinExistence type="predicted"/>
<sequence>MPYAVASFLHASIASIGSFTLCTDTRTDAAISPTTSPIPVVLLRYLDRSLDNYSCYFTARDCSRISLERVGVRALIESAAEMVAELAGCGVRDAQDLLDSNAQV</sequence>
<reference evidence="1 2" key="1">
    <citation type="submission" date="2023-10" db="EMBL/GenBank/DDBJ databases">
        <title>Development of a sustainable strategy for remediation of hydrocarbon-contaminated territories based on the waste exchange concept.</title>
        <authorList>
            <person name="Krivoruchko A."/>
        </authorList>
    </citation>
    <scope>NUCLEOTIDE SEQUENCE [LARGE SCALE GENOMIC DNA]</scope>
    <source>
        <strain evidence="1 2">IEGM 1323</strain>
    </source>
</reference>
<dbReference type="RefSeq" id="WP_317566143.1">
    <property type="nucleotide sequence ID" value="NZ_JAWLJX010000009.1"/>
</dbReference>
<keyword evidence="2" id="KW-1185">Reference proteome</keyword>
<dbReference type="Proteomes" id="UP001185755">
    <property type="component" value="Unassembled WGS sequence"/>
</dbReference>
<evidence type="ECO:0000313" key="1">
    <source>
        <dbReference type="EMBL" id="MDV6263996.1"/>
    </source>
</evidence>
<protein>
    <submittedName>
        <fullName evidence="1">Uncharacterized protein</fullName>
    </submittedName>
</protein>
<evidence type="ECO:0000313" key="2">
    <source>
        <dbReference type="Proteomes" id="UP001185755"/>
    </source>
</evidence>
<dbReference type="EMBL" id="JAWLJX010000009">
    <property type="protein sequence ID" value="MDV6263996.1"/>
    <property type="molecule type" value="Genomic_DNA"/>
</dbReference>